<keyword evidence="3" id="KW-1185">Reference proteome</keyword>
<proteinExistence type="predicted"/>
<accession>A0A7W9HD16</accession>
<name>A0A7W9HD16_9ACTN</name>
<feature type="compositionally biased region" description="Basic and acidic residues" evidence="1">
    <location>
        <begin position="165"/>
        <end position="179"/>
    </location>
</feature>
<organism evidence="2 3">
    <name type="scientific">Streptomyces caelestis</name>
    <dbReference type="NCBI Taxonomy" id="36816"/>
    <lineage>
        <taxon>Bacteria</taxon>
        <taxon>Bacillati</taxon>
        <taxon>Actinomycetota</taxon>
        <taxon>Actinomycetes</taxon>
        <taxon>Kitasatosporales</taxon>
        <taxon>Streptomycetaceae</taxon>
        <taxon>Streptomyces</taxon>
    </lineage>
</organism>
<evidence type="ECO:0000256" key="1">
    <source>
        <dbReference type="SAM" id="MobiDB-lite"/>
    </source>
</evidence>
<feature type="region of interest" description="Disordered" evidence="1">
    <location>
        <begin position="165"/>
        <end position="184"/>
    </location>
</feature>
<dbReference type="EMBL" id="JACHNE010000001">
    <property type="protein sequence ID" value="MBB5800029.1"/>
    <property type="molecule type" value="Genomic_DNA"/>
</dbReference>
<sequence>MARAGEGRPVACQVEVGVEAGDEQFGVEVGRQPVGADEDLAGCGGGVGVDGGADLSHEGGGDAVAFRVADDGGRGRVVQAQDVEEVAADLDAVAGRQIAGGDIEAGQVRQVPGQQGALQFVDESLLGVVEAGAVEGLGDQAGQRGEDGAFVGGEGVRVVVGQDAAAHRPAGDDQREERPGLFAADLGCPGVGADHLGRRGGRAGGRRWRR</sequence>
<comment type="caution">
    <text evidence="2">The sequence shown here is derived from an EMBL/GenBank/DDBJ whole genome shotgun (WGS) entry which is preliminary data.</text>
</comment>
<evidence type="ECO:0000313" key="3">
    <source>
        <dbReference type="Proteomes" id="UP000590647"/>
    </source>
</evidence>
<reference evidence="2 3" key="1">
    <citation type="submission" date="2020-08" db="EMBL/GenBank/DDBJ databases">
        <title>Sequencing the genomes of 1000 actinobacteria strains.</title>
        <authorList>
            <person name="Klenk H.-P."/>
        </authorList>
    </citation>
    <scope>NUCLEOTIDE SEQUENCE [LARGE SCALE GENOMIC DNA]</scope>
    <source>
        <strain evidence="2 3">DSM 40084</strain>
    </source>
</reference>
<evidence type="ECO:0000313" key="2">
    <source>
        <dbReference type="EMBL" id="MBB5800029.1"/>
    </source>
</evidence>
<dbReference type="AlphaFoldDB" id="A0A7W9HD16"/>
<protein>
    <submittedName>
        <fullName evidence="2">Uncharacterized protein</fullName>
    </submittedName>
</protein>
<gene>
    <name evidence="2" type="ORF">HDA41_007993</name>
</gene>
<dbReference type="Proteomes" id="UP000590647">
    <property type="component" value="Unassembled WGS sequence"/>
</dbReference>